<dbReference type="SMART" id="SM01134">
    <property type="entry name" value="DeoRC"/>
    <property type="match status" value="1"/>
</dbReference>
<feature type="domain" description="HTH deoR-type" evidence="3">
    <location>
        <begin position="3"/>
        <end position="58"/>
    </location>
</feature>
<reference evidence="4 5" key="1">
    <citation type="journal article" date="2015" name="Genome Announc.">
        <title>Complete Genome Sequence of Spiroplasma litorale TN-1T (DSM 21781), a Bacterium Isolated from a Green-Eyed Horsefly (Tabanus nigrovittatus).</title>
        <authorList>
            <person name="Lo W.S."/>
            <person name="Lai Y.C."/>
            <person name="Lien Y.W."/>
            <person name="Wang T.H."/>
            <person name="Kuo C.H."/>
        </authorList>
    </citation>
    <scope>NUCLEOTIDE SEQUENCE [LARGE SCALE GENOMIC DNA]</scope>
    <source>
        <strain evidence="4 5">TN-1</strain>
    </source>
</reference>
<accession>A0A0K1W2F8</accession>
<dbReference type="RefSeq" id="WP_075058362.1">
    <property type="nucleotide sequence ID" value="NZ_CP012357.1"/>
</dbReference>
<dbReference type="Pfam" id="PF00455">
    <property type="entry name" value="DeoRC"/>
    <property type="match status" value="1"/>
</dbReference>
<dbReference type="OrthoDB" id="9797223at2"/>
<dbReference type="PROSITE" id="PS51000">
    <property type="entry name" value="HTH_DEOR_2"/>
    <property type="match status" value="1"/>
</dbReference>
<dbReference type="InterPro" id="IPR050313">
    <property type="entry name" value="Carb_Metab_HTH_regulators"/>
</dbReference>
<evidence type="ECO:0000313" key="4">
    <source>
        <dbReference type="EMBL" id="AKX34262.1"/>
    </source>
</evidence>
<gene>
    <name evidence="4" type="primary">fruR</name>
    <name evidence="4" type="ORF">SLITO_v1c06330</name>
</gene>
<dbReference type="STRING" id="216942.SLITO_v1c06330"/>
<evidence type="ECO:0000256" key="1">
    <source>
        <dbReference type="ARBA" id="ARBA00023015"/>
    </source>
</evidence>
<keyword evidence="5" id="KW-1185">Reference proteome</keyword>
<dbReference type="Gene3D" id="3.40.50.1360">
    <property type="match status" value="1"/>
</dbReference>
<dbReference type="SMART" id="SM00420">
    <property type="entry name" value="HTH_DEOR"/>
    <property type="match status" value="1"/>
</dbReference>
<protein>
    <submittedName>
        <fullName evidence="4">DeoR family transcriptional regulator</fullName>
    </submittedName>
</protein>
<dbReference type="GO" id="GO:0003700">
    <property type="term" value="F:DNA-binding transcription factor activity"/>
    <property type="evidence" value="ECO:0007669"/>
    <property type="project" value="InterPro"/>
</dbReference>
<evidence type="ECO:0000256" key="2">
    <source>
        <dbReference type="ARBA" id="ARBA00023163"/>
    </source>
</evidence>
<dbReference type="Gene3D" id="1.10.10.10">
    <property type="entry name" value="Winged helix-like DNA-binding domain superfamily/Winged helix DNA-binding domain"/>
    <property type="match status" value="1"/>
</dbReference>
<sequence>MLKDERREKILNIINKKGFVKNINLANETNSTIQTIITDINELHNEGLLIKVYGGAKSLKNNVKKMQEHFDEEKNLVNIHIKDKIAKKAVELIDDGDLVFIDTGTSTKQMLKYLVDKNLTIVTNGYSIAMELLELDIDVCLVGGTIIPSTHATAGELSLKFLDNFYFDKAFIGMNNYDNNEFYTTNIQEAIIKEKVISNTENSYLLMDSSKFNSKNRIKVSYNKKTSLITEQRPSDFKGNTILVE</sequence>
<keyword evidence="1" id="KW-0805">Transcription regulation</keyword>
<dbReference type="PANTHER" id="PTHR30363">
    <property type="entry name" value="HTH-TYPE TRANSCRIPTIONAL REGULATOR SRLR-RELATED"/>
    <property type="match status" value="1"/>
</dbReference>
<evidence type="ECO:0000259" key="3">
    <source>
        <dbReference type="PROSITE" id="PS51000"/>
    </source>
</evidence>
<dbReference type="InterPro" id="IPR037171">
    <property type="entry name" value="NagB/RpiA_transferase-like"/>
</dbReference>
<evidence type="ECO:0000313" key="5">
    <source>
        <dbReference type="Proteomes" id="UP000067476"/>
    </source>
</evidence>
<dbReference type="InterPro" id="IPR014036">
    <property type="entry name" value="DeoR-like_C"/>
</dbReference>
<dbReference type="AlphaFoldDB" id="A0A0K1W2F8"/>
<dbReference type="KEGG" id="sll:SLITO_v1c06330"/>
<keyword evidence="2" id="KW-0804">Transcription</keyword>
<dbReference type="PATRIC" id="fig|216942.3.peg.642"/>
<dbReference type="Pfam" id="PF08220">
    <property type="entry name" value="HTH_DeoR"/>
    <property type="match status" value="1"/>
</dbReference>
<name>A0A0K1W2F8_9MOLU</name>
<organism evidence="4 5">
    <name type="scientific">Spiroplasma litorale</name>
    <dbReference type="NCBI Taxonomy" id="216942"/>
    <lineage>
        <taxon>Bacteria</taxon>
        <taxon>Bacillati</taxon>
        <taxon>Mycoplasmatota</taxon>
        <taxon>Mollicutes</taxon>
        <taxon>Entomoplasmatales</taxon>
        <taxon>Spiroplasmataceae</taxon>
        <taxon>Spiroplasma</taxon>
    </lineage>
</organism>
<dbReference type="EMBL" id="CP012357">
    <property type="protein sequence ID" value="AKX34262.1"/>
    <property type="molecule type" value="Genomic_DNA"/>
</dbReference>
<proteinExistence type="predicted"/>
<dbReference type="SUPFAM" id="SSF100950">
    <property type="entry name" value="NagB/RpiA/CoA transferase-like"/>
    <property type="match status" value="1"/>
</dbReference>
<dbReference type="SUPFAM" id="SSF46785">
    <property type="entry name" value="Winged helix' DNA-binding domain"/>
    <property type="match status" value="1"/>
</dbReference>
<dbReference type="Proteomes" id="UP000067476">
    <property type="component" value="Chromosome"/>
</dbReference>
<dbReference type="PANTHER" id="PTHR30363:SF44">
    <property type="entry name" value="AGA OPERON TRANSCRIPTIONAL REPRESSOR-RELATED"/>
    <property type="match status" value="1"/>
</dbReference>
<dbReference type="InterPro" id="IPR001034">
    <property type="entry name" value="DeoR_HTH"/>
</dbReference>
<dbReference type="InterPro" id="IPR036388">
    <property type="entry name" value="WH-like_DNA-bd_sf"/>
</dbReference>
<dbReference type="InterPro" id="IPR036390">
    <property type="entry name" value="WH_DNA-bd_sf"/>
</dbReference>